<dbReference type="EMBL" id="JAHWGI010000292">
    <property type="protein sequence ID" value="KAK3912220.1"/>
    <property type="molecule type" value="Genomic_DNA"/>
</dbReference>
<reference evidence="2" key="1">
    <citation type="submission" date="2021-07" db="EMBL/GenBank/DDBJ databases">
        <authorList>
            <person name="Catto M.A."/>
            <person name="Jacobson A."/>
            <person name="Kennedy G."/>
            <person name="Labadie P."/>
            <person name="Hunt B.G."/>
            <person name="Srinivasan R."/>
        </authorList>
    </citation>
    <scope>NUCLEOTIDE SEQUENCE</scope>
    <source>
        <strain evidence="2">PL_HMW_Pooled</strain>
        <tissue evidence="2">Head</tissue>
    </source>
</reference>
<keyword evidence="3" id="KW-1185">Reference proteome</keyword>
<accession>A0AAE1GZM1</accession>
<protein>
    <submittedName>
        <fullName evidence="2">4-hydroxybenzoate octaprenyltransferase</fullName>
    </submittedName>
</protein>
<dbReference type="Proteomes" id="UP001219518">
    <property type="component" value="Unassembled WGS sequence"/>
</dbReference>
<evidence type="ECO:0000313" key="2">
    <source>
        <dbReference type="EMBL" id="KAK3912220.1"/>
    </source>
</evidence>
<gene>
    <name evidence="2" type="ORF">KUF71_021790</name>
</gene>
<organism evidence="2 3">
    <name type="scientific">Frankliniella fusca</name>
    <dbReference type="NCBI Taxonomy" id="407009"/>
    <lineage>
        <taxon>Eukaryota</taxon>
        <taxon>Metazoa</taxon>
        <taxon>Ecdysozoa</taxon>
        <taxon>Arthropoda</taxon>
        <taxon>Hexapoda</taxon>
        <taxon>Insecta</taxon>
        <taxon>Pterygota</taxon>
        <taxon>Neoptera</taxon>
        <taxon>Paraneoptera</taxon>
        <taxon>Thysanoptera</taxon>
        <taxon>Terebrantia</taxon>
        <taxon>Thripoidea</taxon>
        <taxon>Thripidae</taxon>
        <taxon>Frankliniella</taxon>
    </lineage>
</organism>
<keyword evidence="1" id="KW-0732">Signal</keyword>
<evidence type="ECO:0000313" key="3">
    <source>
        <dbReference type="Proteomes" id="UP001219518"/>
    </source>
</evidence>
<comment type="caution">
    <text evidence="2">The sequence shown here is derived from an EMBL/GenBank/DDBJ whole genome shotgun (WGS) entry which is preliminary data.</text>
</comment>
<proteinExistence type="predicted"/>
<evidence type="ECO:0000256" key="1">
    <source>
        <dbReference type="SAM" id="SignalP"/>
    </source>
</evidence>
<reference evidence="2" key="2">
    <citation type="journal article" date="2023" name="BMC Genomics">
        <title>Pest status, molecular evolution, and epigenetic factors derived from the genome assembly of Frankliniella fusca, a thysanopteran phytovirus vector.</title>
        <authorList>
            <person name="Catto M.A."/>
            <person name="Labadie P.E."/>
            <person name="Jacobson A.L."/>
            <person name="Kennedy G.G."/>
            <person name="Srinivasan R."/>
            <person name="Hunt B.G."/>
        </authorList>
    </citation>
    <scope>NUCLEOTIDE SEQUENCE</scope>
    <source>
        <strain evidence="2">PL_HMW_Pooled</strain>
    </source>
</reference>
<sequence length="106" mass="11324">MTGKYTLALLCVFVLALASFAAANPQPFDLKKTVKNAINKVKDYVSPTINCLKKAGAGDAVLGWLKECGQTKYFGKTAMITCAGTTYAPADVKQLAKDSAHCFKQS</sequence>
<name>A0AAE1GZM1_9NEOP</name>
<feature type="signal peptide" evidence="1">
    <location>
        <begin position="1"/>
        <end position="23"/>
    </location>
</feature>
<dbReference type="AlphaFoldDB" id="A0AAE1GZM1"/>
<feature type="chain" id="PRO_5042022294" evidence="1">
    <location>
        <begin position="24"/>
        <end position="106"/>
    </location>
</feature>